<dbReference type="Proteomes" id="UP001305414">
    <property type="component" value="Unassembled WGS sequence"/>
</dbReference>
<feature type="region of interest" description="Disordered" evidence="2">
    <location>
        <begin position="139"/>
        <end position="158"/>
    </location>
</feature>
<dbReference type="PANTHER" id="PTHR34598">
    <property type="entry name" value="BLL6449 PROTEIN"/>
    <property type="match status" value="1"/>
</dbReference>
<proteinExistence type="inferred from homology"/>
<evidence type="ECO:0000313" key="3">
    <source>
        <dbReference type="EMBL" id="KAK5637664.1"/>
    </source>
</evidence>
<dbReference type="AlphaFoldDB" id="A0AAN7V581"/>
<organism evidence="3 4">
    <name type="scientific">Xylaria bambusicola</name>
    <dbReference type="NCBI Taxonomy" id="326684"/>
    <lineage>
        <taxon>Eukaryota</taxon>
        <taxon>Fungi</taxon>
        <taxon>Dikarya</taxon>
        <taxon>Ascomycota</taxon>
        <taxon>Pezizomycotina</taxon>
        <taxon>Sordariomycetes</taxon>
        <taxon>Xylariomycetidae</taxon>
        <taxon>Xylariales</taxon>
        <taxon>Xylariaceae</taxon>
        <taxon>Xylaria</taxon>
    </lineage>
</organism>
<dbReference type="GO" id="GO:0016491">
    <property type="term" value="F:oxidoreductase activity"/>
    <property type="evidence" value="ECO:0007669"/>
    <property type="project" value="InterPro"/>
</dbReference>
<dbReference type="PANTHER" id="PTHR34598:SF3">
    <property type="entry name" value="OXIDOREDUCTASE AN1597"/>
    <property type="match status" value="1"/>
</dbReference>
<feature type="compositionally biased region" description="Basic and acidic residues" evidence="2">
    <location>
        <begin position="139"/>
        <end position="151"/>
    </location>
</feature>
<comment type="caution">
    <text evidence="3">The sequence shown here is derived from an EMBL/GenBank/DDBJ whole genome shotgun (WGS) entry which is preliminary data.</text>
</comment>
<gene>
    <name evidence="3" type="ORF">RRF57_013379</name>
</gene>
<feature type="region of interest" description="Disordered" evidence="2">
    <location>
        <begin position="1"/>
        <end position="22"/>
    </location>
</feature>
<sequence>MPASQGNRDPSSRMSSGADQQVSSTMTFIESWDQTTKGNPFYRSAPSPGFETVNFKWVDNPVTISNTRPFRDRFTLDENGFAYVDDPDGSSHEILQAIREGDKELVKDIYYPKVQALVKRVTGAGRVIIFDHTLRKRNPARDKKENADGKEQPATTVSTSSHLSMRILALTSHEQGALRRLRQNLDPEDDYDNIIRNRVQMIKTRADCQIFSVWRPLNGPVVDWPLAQMDFTTLDAAHVHPCDLWRGKYEERGQTVTIEHHPNQKWWYLEGHRSDEVTLLKIWDSCSDRGLATMCAHAAFQHPHTPHGAVPRESVEVRCLVLYDG</sequence>
<dbReference type="EMBL" id="JAWHQM010000217">
    <property type="protein sequence ID" value="KAK5637664.1"/>
    <property type="molecule type" value="Genomic_DNA"/>
</dbReference>
<reference evidence="3 4" key="1">
    <citation type="submission" date="2023-10" db="EMBL/GenBank/DDBJ databases">
        <title>Draft genome sequence of Xylaria bambusicola isolate GMP-LS, the root and basal stem rot pathogen of sugarcane in Indonesia.</title>
        <authorList>
            <person name="Selvaraj P."/>
            <person name="Muralishankar V."/>
            <person name="Muruganantham S."/>
            <person name="Sp S."/>
            <person name="Haryani S."/>
            <person name="Lau K.J.X."/>
            <person name="Naqvi N.I."/>
        </authorList>
    </citation>
    <scope>NUCLEOTIDE SEQUENCE [LARGE SCALE GENOMIC DNA]</scope>
    <source>
        <strain evidence="3">GMP-LS</strain>
    </source>
</reference>
<evidence type="ECO:0000256" key="2">
    <source>
        <dbReference type="SAM" id="MobiDB-lite"/>
    </source>
</evidence>
<evidence type="ECO:0000313" key="4">
    <source>
        <dbReference type="Proteomes" id="UP001305414"/>
    </source>
</evidence>
<accession>A0AAN7V581</accession>
<protein>
    <recommendedName>
        <fullName evidence="5">Methyltransferase</fullName>
    </recommendedName>
</protein>
<keyword evidence="4" id="KW-1185">Reference proteome</keyword>
<comment type="similarity">
    <text evidence="1">Belongs to the asaB hydroxylase/desaturase family.</text>
</comment>
<name>A0AAN7V581_9PEZI</name>
<evidence type="ECO:0008006" key="5">
    <source>
        <dbReference type="Google" id="ProtNLM"/>
    </source>
</evidence>
<dbReference type="NCBIfam" id="NF041278">
    <property type="entry name" value="CmcJ_NvfI_EfuI"/>
    <property type="match status" value="1"/>
</dbReference>
<evidence type="ECO:0000256" key="1">
    <source>
        <dbReference type="ARBA" id="ARBA00023604"/>
    </source>
</evidence>
<dbReference type="InterPro" id="IPR044053">
    <property type="entry name" value="AsaB-like"/>
</dbReference>